<evidence type="ECO:0000256" key="1">
    <source>
        <dbReference type="SAM" id="Phobius"/>
    </source>
</evidence>
<sequence>MKYVIDIDELLADGVIAADQGREIARRAREGMIASAINFLLFCGILAVIAGMAAYVSDAGQLSVLGGGVTVVAGLALFWGRENTRLLANATAVIGAVMLVGGGAVWLVGDNGGELRAAVAGGAVALAGYALWRWGATRLRLLAGWLCVLGLVVHLGGLLLASDSGVPQWLLYHYAGGMLILCGVALDIRVVSALAILPLGAALSARSFAESSAGAMAIHESALTIVQMASLVGLCLWAMRHCGGRVGRHAGGLGSLAFVWMNVAFWVGSVWGDVVGATLWGPQWPDFAAQSYSLAPDSPRQSFRDAQAVFEAGALHLSAGLFAAVWALVLSAAGLWSAMGARRMVFNTVLTFATLHLYSQYFMRIDTTPGTVVIAGLIAIAIAYVAWQLNGRLAARQRRAGEMGGQGIEPRRGP</sequence>
<feature type="transmembrane region" description="Helical" evidence="1">
    <location>
        <begin position="139"/>
        <end position="160"/>
    </location>
</feature>
<feature type="transmembrane region" description="Helical" evidence="1">
    <location>
        <begin position="166"/>
        <end position="186"/>
    </location>
</feature>
<accession>A0A8J3MGC4</accession>
<keyword evidence="3" id="KW-1185">Reference proteome</keyword>
<feature type="transmembrane region" description="Helical" evidence="1">
    <location>
        <begin position="62"/>
        <end position="79"/>
    </location>
</feature>
<feature type="transmembrane region" description="Helical" evidence="1">
    <location>
        <begin position="251"/>
        <end position="271"/>
    </location>
</feature>
<gene>
    <name evidence="2" type="ORF">GCM10010961_36460</name>
</gene>
<proteinExistence type="predicted"/>
<evidence type="ECO:0000313" key="3">
    <source>
        <dbReference type="Proteomes" id="UP000611500"/>
    </source>
</evidence>
<protein>
    <recommendedName>
        <fullName evidence="4">DUF2157 domain-containing protein</fullName>
    </recommendedName>
</protein>
<dbReference type="Proteomes" id="UP000611500">
    <property type="component" value="Unassembled WGS sequence"/>
</dbReference>
<keyword evidence="1" id="KW-0812">Transmembrane</keyword>
<feature type="transmembrane region" description="Helical" evidence="1">
    <location>
        <begin position="115"/>
        <end position="132"/>
    </location>
</feature>
<evidence type="ECO:0008006" key="4">
    <source>
        <dbReference type="Google" id="ProtNLM"/>
    </source>
</evidence>
<feature type="transmembrane region" description="Helical" evidence="1">
    <location>
        <begin position="314"/>
        <end position="337"/>
    </location>
</feature>
<feature type="transmembrane region" description="Helical" evidence="1">
    <location>
        <begin position="191"/>
        <end position="209"/>
    </location>
</feature>
<reference evidence="2" key="2">
    <citation type="submission" date="2020-09" db="EMBL/GenBank/DDBJ databases">
        <authorList>
            <person name="Sun Q."/>
            <person name="Zhou Y."/>
        </authorList>
    </citation>
    <scope>NUCLEOTIDE SEQUENCE</scope>
    <source>
        <strain evidence="2">CGMCC 1.7081</strain>
    </source>
</reference>
<keyword evidence="1" id="KW-1133">Transmembrane helix</keyword>
<comment type="caution">
    <text evidence="2">The sequence shown here is derived from an EMBL/GenBank/DDBJ whole genome shotgun (WGS) entry which is preliminary data.</text>
</comment>
<reference evidence="2" key="1">
    <citation type="journal article" date="2014" name="Int. J. Syst. Evol. Microbiol.">
        <title>Complete genome sequence of Corynebacterium casei LMG S-19264T (=DSM 44701T), isolated from a smear-ripened cheese.</title>
        <authorList>
            <consortium name="US DOE Joint Genome Institute (JGI-PGF)"/>
            <person name="Walter F."/>
            <person name="Albersmeier A."/>
            <person name="Kalinowski J."/>
            <person name="Ruckert C."/>
        </authorList>
    </citation>
    <scope>NUCLEOTIDE SEQUENCE</scope>
    <source>
        <strain evidence="2">CGMCC 1.7081</strain>
    </source>
</reference>
<dbReference type="AlphaFoldDB" id="A0A8J3MGC4"/>
<feature type="transmembrane region" description="Helical" evidence="1">
    <location>
        <begin position="32"/>
        <end position="56"/>
    </location>
</feature>
<feature type="transmembrane region" description="Helical" evidence="1">
    <location>
        <begin position="86"/>
        <end position="109"/>
    </location>
</feature>
<name>A0A8J3MGC4_9RHOB</name>
<feature type="transmembrane region" description="Helical" evidence="1">
    <location>
        <begin position="221"/>
        <end position="239"/>
    </location>
</feature>
<keyword evidence="1" id="KW-0472">Membrane</keyword>
<organism evidence="2 3">
    <name type="scientific">Pseudodonghicola xiamenensis</name>
    <dbReference type="NCBI Taxonomy" id="337702"/>
    <lineage>
        <taxon>Bacteria</taxon>
        <taxon>Pseudomonadati</taxon>
        <taxon>Pseudomonadota</taxon>
        <taxon>Alphaproteobacteria</taxon>
        <taxon>Rhodobacterales</taxon>
        <taxon>Paracoccaceae</taxon>
        <taxon>Pseudodonghicola</taxon>
    </lineage>
</organism>
<feature type="transmembrane region" description="Helical" evidence="1">
    <location>
        <begin position="344"/>
        <end position="363"/>
    </location>
</feature>
<evidence type="ECO:0000313" key="2">
    <source>
        <dbReference type="EMBL" id="GHH00042.1"/>
    </source>
</evidence>
<dbReference type="EMBL" id="BNAP01000025">
    <property type="protein sequence ID" value="GHH00042.1"/>
    <property type="molecule type" value="Genomic_DNA"/>
</dbReference>
<feature type="transmembrane region" description="Helical" evidence="1">
    <location>
        <begin position="369"/>
        <end position="389"/>
    </location>
</feature>